<dbReference type="RefSeq" id="WP_343952012.1">
    <property type="nucleotide sequence ID" value="NZ_BAAAHQ010000023.1"/>
</dbReference>
<dbReference type="Pfam" id="PF22725">
    <property type="entry name" value="GFO_IDH_MocA_C3"/>
    <property type="match status" value="1"/>
</dbReference>
<dbReference type="Gene3D" id="3.30.360.10">
    <property type="entry name" value="Dihydrodipicolinate Reductase, domain 2"/>
    <property type="match status" value="1"/>
</dbReference>
<sequence>MRVAIAGFGVAGAARLSAYRRVVGADVVAVIDPSPERRAHAAALDGRIRQAASLEQALDGGPIDLVDICAPPVFHAPLAVQAMEAGCHVLCEKPVGLDVEESLRMVACARRTGRMLYPVFNYVYSPMMRTLAKAATWLREPVNARFEIRRTTHAAGTPGWRPDWRRDPAVAGGGILLDHGTHCVYMATRLLGGVPYRVTCTTRDGAGGLDETVSARLDFARGTCVIELSWAGTERRNLYRLDGANGSIAIDDDRVLIETPSGTETAALTSPTASGTHEEWFPDLFADLLTHLERPGGEPDPLEEILSTARVVEAAYASAVRAGEPVEPV</sequence>
<dbReference type="SUPFAM" id="SSF51735">
    <property type="entry name" value="NAD(P)-binding Rossmann-fold domains"/>
    <property type="match status" value="1"/>
</dbReference>
<dbReference type="InterPro" id="IPR055170">
    <property type="entry name" value="GFO_IDH_MocA-like_dom"/>
</dbReference>
<feature type="domain" description="GFO/IDH/MocA-like oxidoreductase" evidence="3">
    <location>
        <begin position="153"/>
        <end position="248"/>
    </location>
</feature>
<proteinExistence type="predicted"/>
<gene>
    <name evidence="4" type="ORF">GCM10009560_45960</name>
</gene>
<evidence type="ECO:0000259" key="2">
    <source>
        <dbReference type="Pfam" id="PF01408"/>
    </source>
</evidence>
<dbReference type="Proteomes" id="UP001501578">
    <property type="component" value="Unassembled WGS sequence"/>
</dbReference>
<dbReference type="Pfam" id="PF01408">
    <property type="entry name" value="GFO_IDH_MocA"/>
    <property type="match status" value="1"/>
</dbReference>
<evidence type="ECO:0000259" key="3">
    <source>
        <dbReference type="Pfam" id="PF22725"/>
    </source>
</evidence>
<dbReference type="Gene3D" id="3.40.50.720">
    <property type="entry name" value="NAD(P)-binding Rossmann-like Domain"/>
    <property type="match status" value="1"/>
</dbReference>
<organism evidence="4 5">
    <name type="scientific">Nonomuraea longicatena</name>
    <dbReference type="NCBI Taxonomy" id="83682"/>
    <lineage>
        <taxon>Bacteria</taxon>
        <taxon>Bacillati</taxon>
        <taxon>Actinomycetota</taxon>
        <taxon>Actinomycetes</taxon>
        <taxon>Streptosporangiales</taxon>
        <taxon>Streptosporangiaceae</taxon>
        <taxon>Nonomuraea</taxon>
    </lineage>
</organism>
<feature type="domain" description="Gfo/Idh/MocA-like oxidoreductase N-terminal" evidence="2">
    <location>
        <begin position="1"/>
        <end position="117"/>
    </location>
</feature>
<accession>A0ABP4AHV4</accession>
<dbReference type="PANTHER" id="PTHR43818">
    <property type="entry name" value="BCDNA.GH03377"/>
    <property type="match status" value="1"/>
</dbReference>
<evidence type="ECO:0000313" key="4">
    <source>
        <dbReference type="EMBL" id="GAA0936948.1"/>
    </source>
</evidence>
<dbReference type="SUPFAM" id="SSF55347">
    <property type="entry name" value="Glyceraldehyde-3-phosphate dehydrogenase-like, C-terminal domain"/>
    <property type="match status" value="1"/>
</dbReference>
<name>A0ABP4AHV4_9ACTN</name>
<evidence type="ECO:0000313" key="5">
    <source>
        <dbReference type="Proteomes" id="UP001501578"/>
    </source>
</evidence>
<keyword evidence="1" id="KW-0560">Oxidoreductase</keyword>
<evidence type="ECO:0000256" key="1">
    <source>
        <dbReference type="ARBA" id="ARBA00023002"/>
    </source>
</evidence>
<dbReference type="InterPro" id="IPR000683">
    <property type="entry name" value="Gfo/Idh/MocA-like_OxRdtase_N"/>
</dbReference>
<dbReference type="InterPro" id="IPR050463">
    <property type="entry name" value="Gfo/Idh/MocA_oxidrdct_glycsds"/>
</dbReference>
<dbReference type="InterPro" id="IPR036291">
    <property type="entry name" value="NAD(P)-bd_dom_sf"/>
</dbReference>
<reference evidence="5" key="1">
    <citation type="journal article" date="2019" name="Int. J. Syst. Evol. Microbiol.">
        <title>The Global Catalogue of Microorganisms (GCM) 10K type strain sequencing project: providing services to taxonomists for standard genome sequencing and annotation.</title>
        <authorList>
            <consortium name="The Broad Institute Genomics Platform"/>
            <consortium name="The Broad Institute Genome Sequencing Center for Infectious Disease"/>
            <person name="Wu L."/>
            <person name="Ma J."/>
        </authorList>
    </citation>
    <scope>NUCLEOTIDE SEQUENCE [LARGE SCALE GENOMIC DNA]</scope>
    <source>
        <strain evidence="5">JCM 11136</strain>
    </source>
</reference>
<dbReference type="EMBL" id="BAAAHQ010000023">
    <property type="protein sequence ID" value="GAA0936948.1"/>
    <property type="molecule type" value="Genomic_DNA"/>
</dbReference>
<keyword evidence="5" id="KW-1185">Reference proteome</keyword>
<protein>
    <submittedName>
        <fullName evidence="4">Gfo/Idh/MocA family oxidoreductase</fullName>
    </submittedName>
</protein>
<dbReference type="PANTHER" id="PTHR43818:SF11">
    <property type="entry name" value="BCDNA.GH03377"/>
    <property type="match status" value="1"/>
</dbReference>
<comment type="caution">
    <text evidence="4">The sequence shown here is derived from an EMBL/GenBank/DDBJ whole genome shotgun (WGS) entry which is preliminary data.</text>
</comment>